<accession>A0A9D2GQA0</accession>
<organism evidence="2 3">
    <name type="scientific">Candidatus Coprenecus stercoravium</name>
    <dbReference type="NCBI Taxonomy" id="2840735"/>
    <lineage>
        <taxon>Bacteria</taxon>
        <taxon>Pseudomonadati</taxon>
        <taxon>Bacteroidota</taxon>
        <taxon>Bacteroidia</taxon>
        <taxon>Bacteroidales</taxon>
        <taxon>Rikenellaceae</taxon>
        <taxon>Rikenellaceae incertae sedis</taxon>
        <taxon>Candidatus Coprenecus</taxon>
    </lineage>
</organism>
<reference evidence="2" key="2">
    <citation type="submission" date="2021-04" db="EMBL/GenBank/DDBJ databases">
        <authorList>
            <person name="Gilroy R."/>
        </authorList>
    </citation>
    <scope>NUCLEOTIDE SEQUENCE</scope>
    <source>
        <strain evidence="2">Gambia16-554</strain>
    </source>
</reference>
<comment type="caution">
    <text evidence="2">The sequence shown here is derived from an EMBL/GenBank/DDBJ whole genome shotgun (WGS) entry which is preliminary data.</text>
</comment>
<gene>
    <name evidence="2" type="ORF">IAC04_04240</name>
</gene>
<sequence>MTRRLLPALISALLMLAFTPWNAQAQNVTDTDFYQEGDKVAVTFHLDRNANIYLYVSTDGGDTFKGPLKNVTGDAGENVTAGRCRILWDPIAEYGGITGDNICFQIKAYPGKDSRRKYASSSSSKSSKSFKRNKFVRFGMGIGLGGLMIEDEDKSVLTFSVPMEISLGRVDQRLNFAVGETFSFMKNTVQFTTVGIFRLRAFELMYIGVGGGLNINVYTSPEGFLGQYLDVDTDNVSDLIDTHEMMFDSLISGAVIAEAGLTLDSFDLALNYKYDFMNIPEYTLKGTVSVTLKYYF</sequence>
<feature type="chain" id="PRO_5039682139" description="Outer membrane protein beta-barrel domain-containing protein" evidence="1">
    <location>
        <begin position="26"/>
        <end position="296"/>
    </location>
</feature>
<dbReference type="Proteomes" id="UP000824115">
    <property type="component" value="Unassembled WGS sequence"/>
</dbReference>
<name>A0A9D2GQA0_9BACT</name>
<keyword evidence="1" id="KW-0732">Signal</keyword>
<feature type="signal peptide" evidence="1">
    <location>
        <begin position="1"/>
        <end position="25"/>
    </location>
</feature>
<evidence type="ECO:0000256" key="1">
    <source>
        <dbReference type="SAM" id="SignalP"/>
    </source>
</evidence>
<proteinExistence type="predicted"/>
<evidence type="ECO:0008006" key="4">
    <source>
        <dbReference type="Google" id="ProtNLM"/>
    </source>
</evidence>
<dbReference type="EMBL" id="DXAW01000081">
    <property type="protein sequence ID" value="HIZ85681.1"/>
    <property type="molecule type" value="Genomic_DNA"/>
</dbReference>
<dbReference type="AlphaFoldDB" id="A0A9D2GQA0"/>
<protein>
    <recommendedName>
        <fullName evidence="4">Outer membrane protein beta-barrel domain-containing protein</fullName>
    </recommendedName>
</protein>
<reference evidence="2" key="1">
    <citation type="journal article" date="2021" name="PeerJ">
        <title>Extensive microbial diversity within the chicken gut microbiome revealed by metagenomics and culture.</title>
        <authorList>
            <person name="Gilroy R."/>
            <person name="Ravi A."/>
            <person name="Getino M."/>
            <person name="Pursley I."/>
            <person name="Horton D.L."/>
            <person name="Alikhan N.F."/>
            <person name="Baker D."/>
            <person name="Gharbi K."/>
            <person name="Hall N."/>
            <person name="Watson M."/>
            <person name="Adriaenssens E.M."/>
            <person name="Foster-Nyarko E."/>
            <person name="Jarju S."/>
            <person name="Secka A."/>
            <person name="Antonio M."/>
            <person name="Oren A."/>
            <person name="Chaudhuri R.R."/>
            <person name="La Ragione R."/>
            <person name="Hildebrand F."/>
            <person name="Pallen M.J."/>
        </authorList>
    </citation>
    <scope>NUCLEOTIDE SEQUENCE</scope>
    <source>
        <strain evidence="2">Gambia16-554</strain>
    </source>
</reference>
<evidence type="ECO:0000313" key="2">
    <source>
        <dbReference type="EMBL" id="HIZ85681.1"/>
    </source>
</evidence>
<evidence type="ECO:0000313" key="3">
    <source>
        <dbReference type="Proteomes" id="UP000824115"/>
    </source>
</evidence>